<proteinExistence type="predicted"/>
<dbReference type="Pfam" id="PF07309">
    <property type="entry name" value="FlaF"/>
    <property type="match status" value="1"/>
</dbReference>
<gene>
    <name evidence="1" type="ORF">BKE38_08825</name>
</gene>
<dbReference type="GO" id="GO:0044781">
    <property type="term" value="P:bacterial-type flagellum organization"/>
    <property type="evidence" value="ECO:0007669"/>
    <property type="project" value="InterPro"/>
</dbReference>
<dbReference type="RefSeq" id="WP_076956992.1">
    <property type="nucleotide sequence ID" value="NZ_MLCO01000070.1"/>
</dbReference>
<comment type="caution">
    <text evidence="1">The sequence shown here is derived from an EMBL/GenBank/DDBJ whole genome shotgun (WGS) entry which is preliminary data.</text>
</comment>
<keyword evidence="2" id="KW-1185">Reference proteome</keyword>
<evidence type="ECO:0000313" key="2">
    <source>
        <dbReference type="Proteomes" id="UP000188879"/>
    </source>
</evidence>
<reference evidence="1 2" key="1">
    <citation type="submission" date="2016-10" db="EMBL/GenBank/DDBJ databases">
        <title>Draft Genome sequence of Roseomonas sp. strain M3.</title>
        <authorList>
            <person name="Subhash Y."/>
            <person name="Lee S."/>
        </authorList>
    </citation>
    <scope>NUCLEOTIDE SEQUENCE [LARGE SCALE GENOMIC DNA]</scope>
    <source>
        <strain evidence="1 2">M3</strain>
    </source>
</reference>
<sequence length="120" mass="12562">MPMRGSLAILDDMVAAPGQGSADFSARAAEAAAFAALADELRLLRDGHHPDPEAALERAGALWRAVLLACGAEGSLPESLRQGVARLALAMLVELDQPEPDLRLMLGIAETLQAGLTDLH</sequence>
<evidence type="ECO:0000313" key="1">
    <source>
        <dbReference type="EMBL" id="ONG55679.1"/>
    </source>
</evidence>
<protein>
    <submittedName>
        <fullName evidence="1">Uncharacterized protein</fullName>
    </submittedName>
</protein>
<accession>A0A1V2H3S9</accession>
<dbReference type="Proteomes" id="UP000188879">
    <property type="component" value="Unassembled WGS sequence"/>
</dbReference>
<organism evidence="1 2">
    <name type="scientific">Teichococcus deserti</name>
    <dbReference type="NCBI Taxonomy" id="1817963"/>
    <lineage>
        <taxon>Bacteria</taxon>
        <taxon>Pseudomonadati</taxon>
        <taxon>Pseudomonadota</taxon>
        <taxon>Alphaproteobacteria</taxon>
        <taxon>Acetobacterales</taxon>
        <taxon>Roseomonadaceae</taxon>
        <taxon>Roseomonas</taxon>
    </lineage>
</organism>
<dbReference type="AlphaFoldDB" id="A0A1V2H3S9"/>
<dbReference type="InterPro" id="IPR010845">
    <property type="entry name" value="FlaF"/>
</dbReference>
<name>A0A1V2H3S9_9PROT</name>
<dbReference type="EMBL" id="MLCO01000070">
    <property type="protein sequence ID" value="ONG55679.1"/>
    <property type="molecule type" value="Genomic_DNA"/>
</dbReference>